<evidence type="ECO:0000313" key="5">
    <source>
        <dbReference type="EMBL" id="KGJ19723.1"/>
    </source>
</evidence>
<keyword evidence="2" id="KW-0238">DNA-binding</keyword>
<dbReference type="SUPFAM" id="SSF51182">
    <property type="entry name" value="RmlC-like cupins"/>
    <property type="match status" value="1"/>
</dbReference>
<name>A0A099GC20_9RHOB</name>
<dbReference type="SMART" id="SM00342">
    <property type="entry name" value="HTH_ARAC"/>
    <property type="match status" value="1"/>
</dbReference>
<dbReference type="AlphaFoldDB" id="A0A099GC20"/>
<dbReference type="GO" id="GO:0003700">
    <property type="term" value="F:DNA-binding transcription factor activity"/>
    <property type="evidence" value="ECO:0007669"/>
    <property type="project" value="InterPro"/>
</dbReference>
<accession>A0A099GC20</accession>
<keyword evidence="1" id="KW-0805">Transcription regulation</keyword>
<dbReference type="Pfam" id="PF12833">
    <property type="entry name" value="HTH_18"/>
    <property type="match status" value="1"/>
</dbReference>
<evidence type="ECO:0000259" key="4">
    <source>
        <dbReference type="PROSITE" id="PS01124"/>
    </source>
</evidence>
<dbReference type="EMBL" id="JRKQ01000120">
    <property type="protein sequence ID" value="KGJ19723.1"/>
    <property type="molecule type" value="Genomic_DNA"/>
</dbReference>
<reference evidence="5 6" key="2">
    <citation type="submission" date="2014-10" db="EMBL/GenBank/DDBJ databases">
        <title>Paracoccus sanguinis sp. nov., isolated from clinical specimens of New York State patients.</title>
        <authorList>
            <person name="Mingle L.A."/>
            <person name="Cole J.A."/>
            <person name="Lapierre P."/>
            <person name="Musser K.A."/>
        </authorList>
    </citation>
    <scope>NUCLEOTIDE SEQUENCE [LARGE SCALE GENOMIC DNA]</scope>
    <source>
        <strain evidence="5 6">5503</strain>
    </source>
</reference>
<evidence type="ECO:0000256" key="1">
    <source>
        <dbReference type="ARBA" id="ARBA00023015"/>
    </source>
</evidence>
<gene>
    <name evidence="5" type="ORF">IX56_15560</name>
</gene>
<protein>
    <recommendedName>
        <fullName evidence="4">HTH araC/xylS-type domain-containing protein</fullName>
    </recommendedName>
</protein>
<comment type="caution">
    <text evidence="5">The sequence shown here is derived from an EMBL/GenBank/DDBJ whole genome shotgun (WGS) entry which is preliminary data.</text>
</comment>
<dbReference type="GO" id="GO:0043565">
    <property type="term" value="F:sequence-specific DNA binding"/>
    <property type="evidence" value="ECO:0007669"/>
    <property type="project" value="InterPro"/>
</dbReference>
<reference evidence="5 6" key="1">
    <citation type="submission" date="2014-09" db="EMBL/GenBank/DDBJ databases">
        <authorList>
            <person name="McGinnis J.M."/>
            <person name="Wolfgang W.J."/>
        </authorList>
    </citation>
    <scope>NUCLEOTIDE SEQUENCE [LARGE SCALE GENOMIC DNA]</scope>
    <source>
        <strain evidence="5 6">5503</strain>
    </source>
</reference>
<dbReference type="Proteomes" id="UP000029858">
    <property type="component" value="Unassembled WGS sequence"/>
</dbReference>
<evidence type="ECO:0000313" key="6">
    <source>
        <dbReference type="Proteomes" id="UP000029858"/>
    </source>
</evidence>
<dbReference type="Gene3D" id="1.10.10.60">
    <property type="entry name" value="Homeodomain-like"/>
    <property type="match status" value="1"/>
</dbReference>
<dbReference type="Gene3D" id="2.60.120.10">
    <property type="entry name" value="Jelly Rolls"/>
    <property type="match status" value="1"/>
</dbReference>
<dbReference type="PROSITE" id="PS01124">
    <property type="entry name" value="HTH_ARAC_FAMILY_2"/>
    <property type="match status" value="1"/>
</dbReference>
<keyword evidence="3" id="KW-0804">Transcription</keyword>
<evidence type="ECO:0000256" key="2">
    <source>
        <dbReference type="ARBA" id="ARBA00023125"/>
    </source>
</evidence>
<proteinExistence type="predicted"/>
<sequence>MTIADPQLTLINRLRAMVPPPAAGPVPGTGKVGAGPGLFTYCALSRERIADILAEQPAVGIVLEGRKELWLGADEAAVCRPGDAFIVPADTPLTAVNIPDPQRGWYRALIIEMGAAALPMSPRRAGPGLALTMTGALEAALWHAAQAIADAPSRPAVRQARLDELAALVLDDPVGGWLLRARAGQRLARLLAADPARDWTVDQAAAALGLGNATLRRRLAAEKTSFRALLRSARLERAHRVLSETGRSGAAAAAAGLRSRGHFARAYRARFGHNPAQSGPGLDNPPHHP</sequence>
<evidence type="ECO:0000256" key="3">
    <source>
        <dbReference type="ARBA" id="ARBA00023163"/>
    </source>
</evidence>
<dbReference type="InterPro" id="IPR018060">
    <property type="entry name" value="HTH_AraC"/>
</dbReference>
<feature type="domain" description="HTH araC/xylS-type" evidence="4">
    <location>
        <begin position="185"/>
        <end position="281"/>
    </location>
</feature>
<dbReference type="PANTHER" id="PTHR46796">
    <property type="entry name" value="HTH-TYPE TRANSCRIPTIONAL ACTIVATOR RHAS-RELATED"/>
    <property type="match status" value="1"/>
</dbReference>
<dbReference type="PANTHER" id="PTHR46796:SF13">
    <property type="entry name" value="HTH-TYPE TRANSCRIPTIONAL ACTIVATOR RHAS"/>
    <property type="match status" value="1"/>
</dbReference>
<dbReference type="InterPro" id="IPR014710">
    <property type="entry name" value="RmlC-like_jellyroll"/>
</dbReference>
<dbReference type="InterPro" id="IPR050204">
    <property type="entry name" value="AraC_XylS_family_regulators"/>
</dbReference>
<organism evidence="5 6">
    <name type="scientific">Paracoccus sanguinis</name>
    <dbReference type="NCBI Taxonomy" id="1545044"/>
    <lineage>
        <taxon>Bacteria</taxon>
        <taxon>Pseudomonadati</taxon>
        <taxon>Pseudomonadota</taxon>
        <taxon>Alphaproteobacteria</taxon>
        <taxon>Rhodobacterales</taxon>
        <taxon>Paracoccaceae</taxon>
        <taxon>Paracoccus</taxon>
    </lineage>
</organism>
<dbReference type="InterPro" id="IPR011051">
    <property type="entry name" value="RmlC_Cupin_sf"/>
</dbReference>